<dbReference type="EMBL" id="KZ305026">
    <property type="protein sequence ID" value="PIA54737.1"/>
    <property type="molecule type" value="Genomic_DNA"/>
</dbReference>
<reference evidence="1 2" key="1">
    <citation type="submission" date="2017-09" db="EMBL/GenBank/DDBJ databases">
        <title>WGS assembly of Aquilegia coerulea Goldsmith.</title>
        <authorList>
            <person name="Hodges S."/>
            <person name="Kramer E."/>
            <person name="Nordborg M."/>
            <person name="Tomkins J."/>
            <person name="Borevitz J."/>
            <person name="Derieg N."/>
            <person name="Yan J."/>
            <person name="Mihaltcheva S."/>
            <person name="Hayes R.D."/>
            <person name="Rokhsar D."/>
        </authorList>
    </citation>
    <scope>NUCLEOTIDE SEQUENCE [LARGE SCALE GENOMIC DNA]</scope>
    <source>
        <strain evidence="2">cv. Goldsmith</strain>
    </source>
</reference>
<accession>A0A2G5EGN9</accession>
<dbReference type="AlphaFoldDB" id="A0A2G5EGN9"/>
<proteinExistence type="predicted"/>
<protein>
    <submittedName>
        <fullName evidence="1">Uncharacterized protein</fullName>
    </submittedName>
</protein>
<gene>
    <name evidence="1" type="ORF">AQUCO_00900960v1</name>
</gene>
<evidence type="ECO:0000313" key="2">
    <source>
        <dbReference type="Proteomes" id="UP000230069"/>
    </source>
</evidence>
<dbReference type="InParanoid" id="A0A2G5EGN9"/>
<name>A0A2G5EGN9_AQUCA</name>
<sequence length="70" mass="8217">MHKILLPVVSCQSLYFLLIILKVSDFYQSLFLCVGLPQSQTYPSHRQPYRENFITQPSDFSFCTLDRRVS</sequence>
<evidence type="ECO:0000313" key="1">
    <source>
        <dbReference type="EMBL" id="PIA54737.1"/>
    </source>
</evidence>
<organism evidence="1 2">
    <name type="scientific">Aquilegia coerulea</name>
    <name type="common">Rocky mountain columbine</name>
    <dbReference type="NCBI Taxonomy" id="218851"/>
    <lineage>
        <taxon>Eukaryota</taxon>
        <taxon>Viridiplantae</taxon>
        <taxon>Streptophyta</taxon>
        <taxon>Embryophyta</taxon>
        <taxon>Tracheophyta</taxon>
        <taxon>Spermatophyta</taxon>
        <taxon>Magnoliopsida</taxon>
        <taxon>Ranunculales</taxon>
        <taxon>Ranunculaceae</taxon>
        <taxon>Thalictroideae</taxon>
        <taxon>Aquilegia</taxon>
    </lineage>
</organism>
<keyword evidence="2" id="KW-1185">Reference proteome</keyword>
<dbReference type="Proteomes" id="UP000230069">
    <property type="component" value="Unassembled WGS sequence"/>
</dbReference>